<evidence type="ECO:0000256" key="1">
    <source>
        <dbReference type="SAM" id="MobiDB-lite"/>
    </source>
</evidence>
<name>A0AAN6XWW1_9PEZI</name>
<dbReference type="Proteomes" id="UP001301769">
    <property type="component" value="Unassembled WGS sequence"/>
</dbReference>
<evidence type="ECO:0000313" key="3">
    <source>
        <dbReference type="Proteomes" id="UP001301769"/>
    </source>
</evidence>
<proteinExistence type="predicted"/>
<accession>A0AAN6XWW1</accession>
<reference evidence="2" key="1">
    <citation type="journal article" date="2023" name="Mol. Phylogenet. Evol.">
        <title>Genome-scale phylogeny and comparative genomics of the fungal order Sordariales.</title>
        <authorList>
            <person name="Hensen N."/>
            <person name="Bonometti L."/>
            <person name="Westerberg I."/>
            <person name="Brannstrom I.O."/>
            <person name="Guillou S."/>
            <person name="Cros-Aarteil S."/>
            <person name="Calhoun S."/>
            <person name="Haridas S."/>
            <person name="Kuo A."/>
            <person name="Mondo S."/>
            <person name="Pangilinan J."/>
            <person name="Riley R."/>
            <person name="LaButti K."/>
            <person name="Andreopoulos B."/>
            <person name="Lipzen A."/>
            <person name="Chen C."/>
            <person name="Yan M."/>
            <person name="Daum C."/>
            <person name="Ng V."/>
            <person name="Clum A."/>
            <person name="Steindorff A."/>
            <person name="Ohm R.A."/>
            <person name="Martin F."/>
            <person name="Silar P."/>
            <person name="Natvig D.O."/>
            <person name="Lalanne C."/>
            <person name="Gautier V."/>
            <person name="Ament-Velasquez S.L."/>
            <person name="Kruys A."/>
            <person name="Hutchinson M.I."/>
            <person name="Powell A.J."/>
            <person name="Barry K."/>
            <person name="Miller A.N."/>
            <person name="Grigoriev I.V."/>
            <person name="Debuchy R."/>
            <person name="Gladieux P."/>
            <person name="Hiltunen Thoren M."/>
            <person name="Johannesson H."/>
        </authorList>
    </citation>
    <scope>NUCLEOTIDE SEQUENCE</scope>
    <source>
        <strain evidence="2">PSN293</strain>
    </source>
</reference>
<feature type="compositionally biased region" description="Low complexity" evidence="1">
    <location>
        <begin position="266"/>
        <end position="285"/>
    </location>
</feature>
<organism evidence="2 3">
    <name type="scientific">Rhypophila decipiens</name>
    <dbReference type="NCBI Taxonomy" id="261697"/>
    <lineage>
        <taxon>Eukaryota</taxon>
        <taxon>Fungi</taxon>
        <taxon>Dikarya</taxon>
        <taxon>Ascomycota</taxon>
        <taxon>Pezizomycotina</taxon>
        <taxon>Sordariomycetes</taxon>
        <taxon>Sordariomycetidae</taxon>
        <taxon>Sordariales</taxon>
        <taxon>Naviculisporaceae</taxon>
        <taxon>Rhypophila</taxon>
    </lineage>
</organism>
<protein>
    <submittedName>
        <fullName evidence="2">Uncharacterized protein</fullName>
    </submittedName>
</protein>
<keyword evidence="3" id="KW-1185">Reference proteome</keyword>
<reference evidence="2" key="2">
    <citation type="submission" date="2023-05" db="EMBL/GenBank/DDBJ databases">
        <authorList>
            <consortium name="Lawrence Berkeley National Laboratory"/>
            <person name="Steindorff A."/>
            <person name="Hensen N."/>
            <person name="Bonometti L."/>
            <person name="Westerberg I."/>
            <person name="Brannstrom I.O."/>
            <person name="Guillou S."/>
            <person name="Cros-Aarteil S."/>
            <person name="Calhoun S."/>
            <person name="Haridas S."/>
            <person name="Kuo A."/>
            <person name="Mondo S."/>
            <person name="Pangilinan J."/>
            <person name="Riley R."/>
            <person name="Labutti K."/>
            <person name="Andreopoulos B."/>
            <person name="Lipzen A."/>
            <person name="Chen C."/>
            <person name="Yanf M."/>
            <person name="Daum C."/>
            <person name="Ng V."/>
            <person name="Clum A."/>
            <person name="Ohm R."/>
            <person name="Martin F."/>
            <person name="Silar P."/>
            <person name="Natvig D."/>
            <person name="Lalanne C."/>
            <person name="Gautier V."/>
            <person name="Ament-Velasquez S.L."/>
            <person name="Kruys A."/>
            <person name="Hutchinson M.I."/>
            <person name="Powell A.J."/>
            <person name="Barry K."/>
            <person name="Miller A.N."/>
            <person name="Grigoriev I.V."/>
            <person name="Debuchy R."/>
            <person name="Gladieux P."/>
            <person name="Thoren M.H."/>
            <person name="Johannesson H."/>
        </authorList>
    </citation>
    <scope>NUCLEOTIDE SEQUENCE</scope>
    <source>
        <strain evidence="2">PSN293</strain>
    </source>
</reference>
<evidence type="ECO:0000313" key="2">
    <source>
        <dbReference type="EMBL" id="KAK4206027.1"/>
    </source>
</evidence>
<dbReference type="AlphaFoldDB" id="A0AAN6XWW1"/>
<gene>
    <name evidence="2" type="ORF">QBC37DRAFT_155574</name>
</gene>
<comment type="caution">
    <text evidence="2">The sequence shown here is derived from an EMBL/GenBank/DDBJ whole genome shotgun (WGS) entry which is preliminary data.</text>
</comment>
<dbReference type="EMBL" id="MU858546">
    <property type="protein sequence ID" value="KAK4206027.1"/>
    <property type="molecule type" value="Genomic_DNA"/>
</dbReference>
<feature type="region of interest" description="Disordered" evidence="1">
    <location>
        <begin position="259"/>
        <end position="302"/>
    </location>
</feature>
<sequence>MVPVKRPAHTIERDNLVIETTTAMYYEGKALYTRENIQSVEDQLDAYDAKLFRRRGSRPVGTLLSRCEAPQTAWVKYTDFDGTVHHQRTYMNNSFEPSTGDDGTGPVYGRPQVVFRTIQELTMQDPDAPDTHEVFANDQWLSSVAFNAMHVGFRYSTPRLVNIKTDHGSELSLEDPVTRLDAYREVIKKSEEWRALMGIVEVTHPENETLRAIDKIVYFYSKGMSDECDFCQRATYLLALATCIRELVITARQEHHKRSQLSAHESACPSQPASKSSSKSNSCKSVEPGPSQTTNGAIPIYMPASDTSRRWNPYERVILRHAGVITIPSIGKLFLKVDAHSTVISYRNENPVKQIIADLARPAMMICKPPTKRPELDFAWREDERDGETVLVPLVRSRKFDDGIMARDPDSPRVRDMLDCGDDEKQEEYEGRFVGEKRTRRKGNYLRVGDVPALPSDTAAKEALTMYVRRKGAKKEVEYWS</sequence>